<evidence type="ECO:0000313" key="3">
    <source>
        <dbReference type="EMBL" id="RUO67035.1"/>
    </source>
</evidence>
<keyword evidence="1" id="KW-1133">Transmembrane helix</keyword>
<dbReference type="EMBL" id="PIQC01000008">
    <property type="protein sequence ID" value="RUO67035.1"/>
    <property type="molecule type" value="Genomic_DNA"/>
</dbReference>
<dbReference type="RefSeq" id="WP_126782862.1">
    <property type="nucleotide sequence ID" value="NZ_PIQC01000008.1"/>
</dbReference>
<feature type="transmembrane region" description="Helical" evidence="1">
    <location>
        <begin position="172"/>
        <end position="190"/>
    </location>
</feature>
<protein>
    <submittedName>
        <fullName evidence="3">Alkaline phosphatase</fullName>
    </submittedName>
</protein>
<name>A0A432YUN9_9GAMM</name>
<gene>
    <name evidence="3" type="ORF">CWI78_11030</name>
</gene>
<feature type="transmembrane region" description="Helical" evidence="1">
    <location>
        <begin position="109"/>
        <end position="131"/>
    </location>
</feature>
<reference evidence="4" key="1">
    <citation type="journal article" date="2018" name="Front. Microbiol.">
        <title>Genome-Based Analysis Reveals the Taxonomy and Diversity of the Family Idiomarinaceae.</title>
        <authorList>
            <person name="Liu Y."/>
            <person name="Lai Q."/>
            <person name="Shao Z."/>
        </authorList>
    </citation>
    <scope>NUCLEOTIDE SEQUENCE [LARGE SCALE GENOMIC DNA]</scope>
    <source>
        <strain evidence="4">R22</strain>
    </source>
</reference>
<dbReference type="Pfam" id="PF09335">
    <property type="entry name" value="VTT_dom"/>
    <property type="match status" value="1"/>
</dbReference>
<dbReference type="PANTHER" id="PTHR42709">
    <property type="entry name" value="ALKALINE PHOSPHATASE LIKE PROTEIN"/>
    <property type="match status" value="1"/>
</dbReference>
<keyword evidence="1" id="KW-0472">Membrane</keyword>
<evidence type="ECO:0000256" key="1">
    <source>
        <dbReference type="SAM" id="Phobius"/>
    </source>
</evidence>
<keyword evidence="4" id="KW-1185">Reference proteome</keyword>
<feature type="transmembrane region" description="Helical" evidence="1">
    <location>
        <begin position="54"/>
        <end position="75"/>
    </location>
</feature>
<sequence>MTENTKTQQWYQKLARSPHALVLLFFLSALEATLLPIALELVLVPYMVLERKRIWLVSTVALAGFLAGAIGGYYIGFALFDTAGEWFINYLSIQDYYQEFQETLKEDGFAAIFLVGVTPVPFQVAMLAAGAGDYPLSLFLLAAGIARALRYYVLALIVLWLGPYTERLWGKYAGPVGWSILIMAGTMLLLTQFL</sequence>
<dbReference type="PANTHER" id="PTHR42709:SF11">
    <property type="entry name" value="DEDA FAMILY PROTEIN"/>
    <property type="match status" value="1"/>
</dbReference>
<dbReference type="Proteomes" id="UP000288058">
    <property type="component" value="Unassembled WGS sequence"/>
</dbReference>
<evidence type="ECO:0000313" key="4">
    <source>
        <dbReference type="Proteomes" id="UP000288058"/>
    </source>
</evidence>
<organism evidence="3 4">
    <name type="scientific">Idiomarina ramblicola</name>
    <dbReference type="NCBI Taxonomy" id="263724"/>
    <lineage>
        <taxon>Bacteria</taxon>
        <taxon>Pseudomonadati</taxon>
        <taxon>Pseudomonadota</taxon>
        <taxon>Gammaproteobacteria</taxon>
        <taxon>Alteromonadales</taxon>
        <taxon>Idiomarinaceae</taxon>
        <taxon>Idiomarina</taxon>
    </lineage>
</organism>
<evidence type="ECO:0000259" key="2">
    <source>
        <dbReference type="Pfam" id="PF09335"/>
    </source>
</evidence>
<feature type="transmembrane region" description="Helical" evidence="1">
    <location>
        <begin position="138"/>
        <end position="160"/>
    </location>
</feature>
<keyword evidence="1" id="KW-0812">Transmembrane</keyword>
<accession>A0A432YUN9</accession>
<feature type="domain" description="VTT" evidence="2">
    <location>
        <begin position="54"/>
        <end position="157"/>
    </location>
</feature>
<dbReference type="AlphaFoldDB" id="A0A432YUN9"/>
<comment type="caution">
    <text evidence="3">The sequence shown here is derived from an EMBL/GenBank/DDBJ whole genome shotgun (WGS) entry which is preliminary data.</text>
</comment>
<dbReference type="InterPro" id="IPR051311">
    <property type="entry name" value="DedA_domain"/>
</dbReference>
<dbReference type="OrthoDB" id="9130337at2"/>
<dbReference type="GO" id="GO:0005886">
    <property type="term" value="C:plasma membrane"/>
    <property type="evidence" value="ECO:0007669"/>
    <property type="project" value="TreeGrafter"/>
</dbReference>
<dbReference type="InterPro" id="IPR032816">
    <property type="entry name" value="VTT_dom"/>
</dbReference>
<proteinExistence type="predicted"/>
<feature type="transmembrane region" description="Helical" evidence="1">
    <location>
        <begin position="20"/>
        <end position="42"/>
    </location>
</feature>